<gene>
    <name evidence="2" type="ORF">IM811_006963</name>
</gene>
<dbReference type="Proteomes" id="UP000616885">
    <property type="component" value="Unassembled WGS sequence"/>
</dbReference>
<feature type="domain" description="F-box" evidence="1">
    <location>
        <begin position="1"/>
        <end position="52"/>
    </location>
</feature>
<proteinExistence type="predicted"/>
<evidence type="ECO:0000313" key="3">
    <source>
        <dbReference type="Proteomes" id="UP000616885"/>
    </source>
</evidence>
<dbReference type="SUPFAM" id="SSF81383">
    <property type="entry name" value="F-box domain"/>
    <property type="match status" value="1"/>
</dbReference>
<comment type="caution">
    <text evidence="2">The sequence shown here is derived from an EMBL/GenBank/DDBJ whole genome shotgun (WGS) entry which is preliminary data.</text>
</comment>
<accession>A0A8H7N0F0</accession>
<name>A0A8H7N0F0_BIOOC</name>
<dbReference type="InterPro" id="IPR036047">
    <property type="entry name" value="F-box-like_dom_sf"/>
</dbReference>
<dbReference type="InterPro" id="IPR001810">
    <property type="entry name" value="F-box_dom"/>
</dbReference>
<protein>
    <recommendedName>
        <fullName evidence="1">F-box domain-containing protein</fullName>
    </recommendedName>
</protein>
<dbReference type="CDD" id="cd09917">
    <property type="entry name" value="F-box_SF"/>
    <property type="match status" value="1"/>
</dbReference>
<evidence type="ECO:0000259" key="1">
    <source>
        <dbReference type="PROSITE" id="PS50181"/>
    </source>
</evidence>
<organism evidence="2 3">
    <name type="scientific">Bionectria ochroleuca</name>
    <name type="common">Gliocladium roseum</name>
    <dbReference type="NCBI Taxonomy" id="29856"/>
    <lineage>
        <taxon>Eukaryota</taxon>
        <taxon>Fungi</taxon>
        <taxon>Dikarya</taxon>
        <taxon>Ascomycota</taxon>
        <taxon>Pezizomycotina</taxon>
        <taxon>Sordariomycetes</taxon>
        <taxon>Hypocreomycetidae</taxon>
        <taxon>Hypocreales</taxon>
        <taxon>Bionectriaceae</taxon>
        <taxon>Clonostachys</taxon>
    </lineage>
</organism>
<dbReference type="PROSITE" id="PS50181">
    <property type="entry name" value="FBOX"/>
    <property type="match status" value="1"/>
</dbReference>
<evidence type="ECO:0000313" key="2">
    <source>
        <dbReference type="EMBL" id="KAF9742781.1"/>
    </source>
</evidence>
<dbReference type="AlphaFoldDB" id="A0A8H7N0F0"/>
<reference evidence="2" key="1">
    <citation type="submission" date="2020-10" db="EMBL/GenBank/DDBJ databases">
        <title>High-Quality Genome Resource of Clonostachys rosea strain S41 by Oxford Nanopore Long-Read Sequencing.</title>
        <authorList>
            <person name="Wang H."/>
        </authorList>
    </citation>
    <scope>NUCLEOTIDE SEQUENCE</scope>
    <source>
        <strain evidence="2">S41</strain>
    </source>
</reference>
<dbReference type="EMBL" id="JADCTT010000019">
    <property type="protein sequence ID" value="KAF9742781.1"/>
    <property type="molecule type" value="Genomic_DNA"/>
</dbReference>
<sequence length="337" mass="39055">MTAYAVLPLELWHSILSYLSLPDLEAANLASHYFHAVAQNCLEKERISYRQASEFRADDYVQDEAIPWLQPLLRVLRDPFFASYVGELDTQIEQSGFDLNRFLEIYEEKTKDGIVSVTEMSLIRQAARTTFFDWFDILEHPEYQHEFFDDVERLEQSALLAILMCHLPNLRVLTLTAACWGGIEEAPWLMRLADQVHRRPDTPLHGGRPFARLQHLKGDVFNCYYGLDLDSITPFISLPTLRCLETPQNHDDGFDWPEHLPRSNIREILLDESTIPEEAIRTFAAQALQGPCVIQQSVGWRRHFDTPEITWSRLEIPFKGAKADEHIVEWLDDIAYP</sequence>